<dbReference type="GO" id="GO:0016757">
    <property type="term" value="F:glycosyltransferase activity"/>
    <property type="evidence" value="ECO:0007669"/>
    <property type="project" value="UniProtKB-KW"/>
</dbReference>
<accession>A0A532V5S7</accession>
<feature type="domain" description="Glycosyl transferase family 1" evidence="3">
    <location>
        <begin position="197"/>
        <end position="362"/>
    </location>
</feature>
<dbReference type="AlphaFoldDB" id="A0A532V5S7"/>
<dbReference type="PANTHER" id="PTHR12526:SF510">
    <property type="entry name" value="D-INOSITOL 3-PHOSPHATE GLYCOSYLTRANSFERASE"/>
    <property type="match status" value="1"/>
</dbReference>
<feature type="domain" description="Glycosyltransferase subfamily 4-like N-terminal" evidence="4">
    <location>
        <begin position="23"/>
        <end position="181"/>
    </location>
</feature>
<keyword evidence="1" id="KW-0328">Glycosyltransferase</keyword>
<dbReference type="PANTHER" id="PTHR12526">
    <property type="entry name" value="GLYCOSYLTRANSFERASE"/>
    <property type="match status" value="1"/>
</dbReference>
<protein>
    <submittedName>
        <fullName evidence="5">Group 1 glycosyl transferase</fullName>
    </submittedName>
</protein>
<keyword evidence="2 5" id="KW-0808">Transferase</keyword>
<evidence type="ECO:0000259" key="3">
    <source>
        <dbReference type="Pfam" id="PF00534"/>
    </source>
</evidence>
<sequence length="404" mass="44968">MKPAVLFVHSNTELYGADFILSEVVRALDDRVRPIVALPGPGELTDLLSHRGVRVIYSHESILRRVNFKPHKLPGTLVNIFKDVVKLVRIIREENIKLVYSNTGAVVTGALAARICKIPNLFHIHEIIVNPVWLSRAIARLVLNNSSEVIAVSGPVKEYLHKFSKPGDPSVRVIHNGIDPALFDNIDDIDSARRMMGAEPDNVLIGVIGRIHPWKGQDYFVKAARLVTDIHPKARFVVIGGTFPGYESLLGELKERVSTLELSGVVKILPFQKDVARLMNALDVFVLPSTLPDPLPTVVLEAMAARCPVVATAHGGALEMVEHDRTGLLAPHHDVTAFAEAMTEMVGDEGKRIRFGQAGRQRLEAEFSRDRFYREISQCVWDHIPDSELEKVRDNQTSRVKVKL</sequence>
<gene>
    <name evidence="5" type="ORF">CEE37_02295</name>
</gene>
<dbReference type="EMBL" id="NJBN01000001">
    <property type="protein sequence ID" value="TKJ42539.1"/>
    <property type="molecule type" value="Genomic_DNA"/>
</dbReference>
<organism evidence="5 6">
    <name type="scientific">candidate division LCP-89 bacterium B3_LCP</name>
    <dbReference type="NCBI Taxonomy" id="2012998"/>
    <lineage>
        <taxon>Bacteria</taxon>
        <taxon>Pseudomonadati</taxon>
        <taxon>Bacteria division LCP-89</taxon>
    </lineage>
</organism>
<dbReference type="Pfam" id="PF13439">
    <property type="entry name" value="Glyco_transf_4"/>
    <property type="match status" value="1"/>
</dbReference>
<reference evidence="5 6" key="1">
    <citation type="submission" date="2017-06" db="EMBL/GenBank/DDBJ databases">
        <title>Novel microbial phyla capable of carbon fixation and sulfur reduction in deep-sea sediments.</title>
        <authorList>
            <person name="Huang J."/>
            <person name="Baker B."/>
            <person name="Wang Y."/>
        </authorList>
    </citation>
    <scope>NUCLEOTIDE SEQUENCE [LARGE SCALE GENOMIC DNA]</scope>
    <source>
        <strain evidence="5">B3_LCP</strain>
    </source>
</reference>
<evidence type="ECO:0000313" key="5">
    <source>
        <dbReference type="EMBL" id="TKJ42539.1"/>
    </source>
</evidence>
<evidence type="ECO:0000256" key="1">
    <source>
        <dbReference type="ARBA" id="ARBA00022676"/>
    </source>
</evidence>
<dbReference type="InterPro" id="IPR001296">
    <property type="entry name" value="Glyco_trans_1"/>
</dbReference>
<dbReference type="Pfam" id="PF00534">
    <property type="entry name" value="Glycos_transf_1"/>
    <property type="match status" value="1"/>
</dbReference>
<dbReference type="InterPro" id="IPR028098">
    <property type="entry name" value="Glyco_trans_4-like_N"/>
</dbReference>
<dbReference type="Gene3D" id="3.40.50.2000">
    <property type="entry name" value="Glycogen Phosphorylase B"/>
    <property type="match status" value="2"/>
</dbReference>
<proteinExistence type="predicted"/>
<evidence type="ECO:0000313" key="6">
    <source>
        <dbReference type="Proteomes" id="UP000319619"/>
    </source>
</evidence>
<dbReference type="SUPFAM" id="SSF53756">
    <property type="entry name" value="UDP-Glycosyltransferase/glycogen phosphorylase"/>
    <property type="match status" value="1"/>
</dbReference>
<dbReference type="CDD" id="cd03801">
    <property type="entry name" value="GT4_PimA-like"/>
    <property type="match status" value="1"/>
</dbReference>
<evidence type="ECO:0000259" key="4">
    <source>
        <dbReference type="Pfam" id="PF13439"/>
    </source>
</evidence>
<name>A0A532V5S7_UNCL8</name>
<dbReference type="Proteomes" id="UP000319619">
    <property type="component" value="Unassembled WGS sequence"/>
</dbReference>
<comment type="caution">
    <text evidence="5">The sequence shown here is derived from an EMBL/GenBank/DDBJ whole genome shotgun (WGS) entry which is preliminary data.</text>
</comment>
<evidence type="ECO:0000256" key="2">
    <source>
        <dbReference type="ARBA" id="ARBA00022679"/>
    </source>
</evidence>